<keyword evidence="3" id="KW-1185">Reference proteome</keyword>
<feature type="compositionally biased region" description="Low complexity" evidence="1">
    <location>
        <begin position="1"/>
        <end position="15"/>
    </location>
</feature>
<feature type="compositionally biased region" description="Basic and acidic residues" evidence="1">
    <location>
        <begin position="108"/>
        <end position="128"/>
    </location>
</feature>
<feature type="compositionally biased region" description="Basic and acidic residues" evidence="1">
    <location>
        <begin position="141"/>
        <end position="150"/>
    </location>
</feature>
<protein>
    <submittedName>
        <fullName evidence="2">Uncharacterized protein</fullName>
    </submittedName>
</protein>
<accession>A0A0H2RTN1</accession>
<dbReference type="InParanoid" id="A0A0H2RTN1"/>
<dbReference type="OrthoDB" id="3267420at2759"/>
<name>A0A0H2RTN1_9AGAM</name>
<gene>
    <name evidence="2" type="ORF">SCHPADRAFT_928957</name>
</gene>
<organism evidence="2 3">
    <name type="scientific">Schizopora paradoxa</name>
    <dbReference type="NCBI Taxonomy" id="27342"/>
    <lineage>
        <taxon>Eukaryota</taxon>
        <taxon>Fungi</taxon>
        <taxon>Dikarya</taxon>
        <taxon>Basidiomycota</taxon>
        <taxon>Agaricomycotina</taxon>
        <taxon>Agaricomycetes</taxon>
        <taxon>Hymenochaetales</taxon>
        <taxon>Schizoporaceae</taxon>
        <taxon>Schizopora</taxon>
    </lineage>
</organism>
<evidence type="ECO:0000256" key="1">
    <source>
        <dbReference type="SAM" id="MobiDB-lite"/>
    </source>
</evidence>
<evidence type="ECO:0000313" key="3">
    <source>
        <dbReference type="Proteomes" id="UP000053477"/>
    </source>
</evidence>
<evidence type="ECO:0000313" key="2">
    <source>
        <dbReference type="EMBL" id="KLO12808.1"/>
    </source>
</evidence>
<feature type="region of interest" description="Disordered" evidence="1">
    <location>
        <begin position="1"/>
        <end position="158"/>
    </location>
</feature>
<sequence length="158" mass="17174">MSSTSYSSQPSTSNSADAPPQYEDSTSNNQQLSQQPPSQNPFQDSNAPQSLSSQEPSTAETPGGAVYEENKYGEMQPSTGRASGDGFGANTNENSEAFRSDETYPENRFGELGRADTFEEEPRKRDRLLGTAEQVIGKVTHNQELHDKGVARKSPPRA</sequence>
<feature type="compositionally biased region" description="Polar residues" evidence="1">
    <location>
        <begin position="47"/>
        <end position="60"/>
    </location>
</feature>
<reference evidence="2 3" key="1">
    <citation type="submission" date="2015-04" db="EMBL/GenBank/DDBJ databases">
        <title>Complete genome sequence of Schizopora paradoxa KUC8140, a cosmopolitan wood degrader in East Asia.</title>
        <authorList>
            <consortium name="DOE Joint Genome Institute"/>
            <person name="Min B."/>
            <person name="Park H."/>
            <person name="Jang Y."/>
            <person name="Kim J.-J."/>
            <person name="Kim K.H."/>
            <person name="Pangilinan J."/>
            <person name="Lipzen A."/>
            <person name="Riley R."/>
            <person name="Grigoriev I.V."/>
            <person name="Spatafora J.W."/>
            <person name="Choi I.-G."/>
        </authorList>
    </citation>
    <scope>NUCLEOTIDE SEQUENCE [LARGE SCALE GENOMIC DNA]</scope>
    <source>
        <strain evidence="2 3">KUC8140</strain>
    </source>
</reference>
<dbReference type="EMBL" id="KQ085970">
    <property type="protein sequence ID" value="KLO12808.1"/>
    <property type="molecule type" value="Genomic_DNA"/>
</dbReference>
<feature type="compositionally biased region" description="Low complexity" evidence="1">
    <location>
        <begin position="27"/>
        <end position="46"/>
    </location>
</feature>
<proteinExistence type="predicted"/>
<dbReference type="Proteomes" id="UP000053477">
    <property type="component" value="Unassembled WGS sequence"/>
</dbReference>
<feature type="non-terminal residue" evidence="2">
    <location>
        <position position="1"/>
    </location>
</feature>
<dbReference type="AlphaFoldDB" id="A0A0H2RTN1"/>